<comment type="caution">
    <text evidence="2">The sequence shown here is derived from an EMBL/GenBank/DDBJ whole genome shotgun (WGS) entry which is preliminary data.</text>
</comment>
<dbReference type="PROSITE" id="PS50222">
    <property type="entry name" value="EF_HAND_2"/>
    <property type="match status" value="1"/>
</dbReference>
<dbReference type="InterPro" id="IPR011992">
    <property type="entry name" value="EF-hand-dom_pair"/>
</dbReference>
<dbReference type="EMBL" id="CAUYUJ010015049">
    <property type="protein sequence ID" value="CAK0849298.1"/>
    <property type="molecule type" value="Genomic_DNA"/>
</dbReference>
<keyword evidence="3" id="KW-1185">Reference proteome</keyword>
<accession>A0ABN9TSZ2</accession>
<dbReference type="InterPro" id="IPR002048">
    <property type="entry name" value="EF_hand_dom"/>
</dbReference>
<feature type="domain" description="EF-hand" evidence="1">
    <location>
        <begin position="10"/>
        <end position="45"/>
    </location>
</feature>
<protein>
    <recommendedName>
        <fullName evidence="1">EF-hand domain-containing protein</fullName>
    </recommendedName>
</protein>
<dbReference type="Proteomes" id="UP001189429">
    <property type="component" value="Unassembled WGS sequence"/>
</dbReference>
<dbReference type="CDD" id="cd00051">
    <property type="entry name" value="EFh"/>
    <property type="match status" value="1"/>
</dbReference>
<evidence type="ECO:0000259" key="1">
    <source>
        <dbReference type="PROSITE" id="PS50222"/>
    </source>
</evidence>
<name>A0ABN9TSZ2_9DINO</name>
<dbReference type="SUPFAM" id="SSF47473">
    <property type="entry name" value="EF-hand"/>
    <property type="match status" value="1"/>
</dbReference>
<evidence type="ECO:0000313" key="3">
    <source>
        <dbReference type="Proteomes" id="UP001189429"/>
    </source>
</evidence>
<evidence type="ECO:0000313" key="2">
    <source>
        <dbReference type="EMBL" id="CAK0849298.1"/>
    </source>
</evidence>
<organism evidence="2 3">
    <name type="scientific">Prorocentrum cordatum</name>
    <dbReference type="NCBI Taxonomy" id="2364126"/>
    <lineage>
        <taxon>Eukaryota</taxon>
        <taxon>Sar</taxon>
        <taxon>Alveolata</taxon>
        <taxon>Dinophyceae</taxon>
        <taxon>Prorocentrales</taxon>
        <taxon>Prorocentraceae</taxon>
        <taxon>Prorocentrum</taxon>
    </lineage>
</organism>
<dbReference type="SMART" id="SM00054">
    <property type="entry name" value="EFh"/>
    <property type="match status" value="2"/>
</dbReference>
<reference evidence="2" key="1">
    <citation type="submission" date="2023-10" db="EMBL/GenBank/DDBJ databases">
        <authorList>
            <person name="Chen Y."/>
            <person name="Shah S."/>
            <person name="Dougan E. K."/>
            <person name="Thang M."/>
            <person name="Chan C."/>
        </authorList>
    </citation>
    <scope>NUCLEOTIDE SEQUENCE [LARGE SCALE GENOMIC DNA]</scope>
</reference>
<sequence length="150" mass="16444">MKQKMREQRKAEKRCRMMFNAIDEDGDERLTIEELKSACADPYLGVQLQVLDITSENADEIFRMMMDTGDGVLSLEEFFEGTRRLQGPAEARDVQRVLGLLQRLSRACALERPSSAPDEALLAARVDSVCRAAAALESITIGLGGGGPGP</sequence>
<dbReference type="Pfam" id="PF13499">
    <property type="entry name" value="EF-hand_7"/>
    <property type="match status" value="1"/>
</dbReference>
<proteinExistence type="predicted"/>
<dbReference type="Gene3D" id="1.10.238.10">
    <property type="entry name" value="EF-hand"/>
    <property type="match status" value="1"/>
</dbReference>
<gene>
    <name evidence="2" type="ORF">PCOR1329_LOCUS42021</name>
</gene>